<gene>
    <name evidence="2" type="ORF">ECRASSUSDP1_LOCUS20799</name>
</gene>
<feature type="region of interest" description="Disordered" evidence="1">
    <location>
        <begin position="1539"/>
        <end position="1558"/>
    </location>
</feature>
<protein>
    <submittedName>
        <fullName evidence="2">Uncharacterized protein</fullName>
    </submittedName>
</protein>
<keyword evidence="3" id="KW-1185">Reference proteome</keyword>
<comment type="caution">
    <text evidence="2">The sequence shown here is derived from an EMBL/GenBank/DDBJ whole genome shotgun (WGS) entry which is preliminary data.</text>
</comment>
<reference evidence="2" key="1">
    <citation type="submission" date="2023-07" db="EMBL/GenBank/DDBJ databases">
        <authorList>
            <consortium name="AG Swart"/>
            <person name="Singh M."/>
            <person name="Singh A."/>
            <person name="Seah K."/>
            <person name="Emmerich C."/>
        </authorList>
    </citation>
    <scope>NUCLEOTIDE SEQUENCE</scope>
    <source>
        <strain evidence="2">DP1</strain>
    </source>
</reference>
<name>A0AAD1XUZ1_EUPCR</name>
<dbReference type="EMBL" id="CAMPGE010021230">
    <property type="protein sequence ID" value="CAI2379389.1"/>
    <property type="molecule type" value="Genomic_DNA"/>
</dbReference>
<feature type="compositionally biased region" description="Basic and acidic residues" evidence="1">
    <location>
        <begin position="1541"/>
        <end position="1558"/>
    </location>
</feature>
<proteinExistence type="predicted"/>
<organism evidence="2 3">
    <name type="scientific">Euplotes crassus</name>
    <dbReference type="NCBI Taxonomy" id="5936"/>
    <lineage>
        <taxon>Eukaryota</taxon>
        <taxon>Sar</taxon>
        <taxon>Alveolata</taxon>
        <taxon>Ciliophora</taxon>
        <taxon>Intramacronucleata</taxon>
        <taxon>Spirotrichea</taxon>
        <taxon>Hypotrichia</taxon>
        <taxon>Euplotida</taxon>
        <taxon>Euplotidae</taxon>
        <taxon>Moneuplotes</taxon>
    </lineage>
</organism>
<evidence type="ECO:0000256" key="1">
    <source>
        <dbReference type="SAM" id="MobiDB-lite"/>
    </source>
</evidence>
<dbReference type="Proteomes" id="UP001295684">
    <property type="component" value="Unassembled WGS sequence"/>
</dbReference>
<evidence type="ECO:0000313" key="2">
    <source>
        <dbReference type="EMBL" id="CAI2379389.1"/>
    </source>
</evidence>
<evidence type="ECO:0000313" key="3">
    <source>
        <dbReference type="Proteomes" id="UP001295684"/>
    </source>
</evidence>
<sequence length="2143" mass="249048">MASFDKEMLAYSLINSELYKFLNTISIGYQSKKMAEILKDKKIKSKLSQALSYYTKFTKNGPNKKKIETGQLKWEGDKPIGPTLKEFIFSLSEEWNLDEEITFEVLNGFFFKEKSILKKIDECEKAIKEIKEKVPGRVASYQAQLEDFLIKTKEKLNEFYNKERKSLLKILIFIFVFTSIQDPGSRHPASDILNHLKETNTLKTLVGCLNTNAISQTDQRRDNTQKLENLYQRLEEEEFLLQSIFCFILSDEEKDLDDEKFALFNYFTDSYFQGYAFHKDQDIVVTEEYSKIYQKEHHIRDLIAFMSLICLSVNTKDLKISASLGKTVDAALALHNGTIDTLLSQTAYIVAMSACKNENKDINSVSSFNRAKVNSVFTEKDDKLAIDTIMGLLDSPILEDERYDFIKGSLVNLIKKWIDKAYYIDIINEFGDPEDIRIICFKLIKEPFILKEFWESDYKFNTPFFQLIREGYLLGFPENLLKFCKISLYLTGNKEADFSQYIIDFFRNFDSFVTSLDANYRKSLEGDSSYMRKSTFAGEGEFDFEITKSFEISSGDDIEIYVPEGTKARVFPLRREFYELKIKYDLWPALFSRWKQSILRSGDRDNSEGALRYYKDEIESISSFVSQILLINPAHCEILKIEHDVVSFERNIKTIVNLLLRSLNQIKVLEQILKDDRQSEIEETLRSLSLIISAIGSLYSIPSARSCISECLNKFEKDLIDTEKPYGNTYTVYNHSHHNRLIHLFKELNELEWNYSRGNYHVTKAICGLGPAIMSDPYPSSNLIQILEVIKEIKYRMNRANLEIYLNLLETYKLALQKFQTCPTKANLNLKNVQKDKFFHTIRSFLDDCDIQKILEEVLEIDTNNVNILSEGYPFKSSERFLYINKILKKYQDECTAEDKLIIKSLVLSALECLNIILEMIHTVTIVKKDKNISKMSKGIHQYHMINLRIVNYIKEALLANSSFMTDLEENKILLTVAHYINFESRHSLPTDERKVIHYSCGSLLNASSAALRCLTQIVRIWELSPVSRQISLAPYLSYEDNGFKHSSTMIAKSLSNPEEAHELLNFLICCLNSQTAFINGFFKNEDFFQSIINTFCKHPDRILQTCAGPLNTKAYDSLEYKIKRLSKRVVGMLMILVSELIQNNKVKRNKKAKEATNMFLDSYLFNGVDLIEELFISREHTSHEEFDMSIKTSTFRREGNTIEYQRREELLEQKVQDICFSNHVVSSYLLIISNLLISLDKDNENKNKALKLLAILYRGKIIDLLEKLMNDRLTSTGEVSKEFFEELERLEDLNSLDFDQNEGDGKKTYFPIADKSDLLINISQLQYINSNSDSQNYLTTWKPEKQRVFRKNLNAYGRSFVLDRNEMFYMMKSSYYASSYINSFISILGKFNLEMSLIDSERYLISNIHDQFAFISSLGHDGFLGSSHDKIPTSIKQASKELNYGFSFFTLVGGRGTKIRKKEFSEFKNKLIDKVGSLAALLWNSIKHDVAEYNQAYIDVNGVVGKLFGQKLCFFKTIFHNMIYLGGLEHSEIETFEGGSHSRDYSNEKPKRDSDVDEEMTKHRIVNISADIITKLEELLYYRTRFRSDLPTEELLLENMLEFVPIFMNNVIENQILTESQERLDTCIIEVAKNLRYILDYKDDKYYDSVVLIYEQLLKVLDDKFEIKGLYRMKESIVIKKMMAKITQSNCTESQFLSTLKFMIAYSSTSEGALHLFEERVIPALIASHCLKNLDDHEYYEIKERNTKHILWLWTLHLMRQLTMMLIQNSEFTYTLINFIVSFEKRIMSSLQFKGYIDGKKQFKSFSIARLEEIEHIVNLMAFCLQSYDQWKDQNSDQVDWLVNILFSYTVNLFQSNVALNDCFHPISQFEKYINSLSEQGEIGVGSRELGDTDLINQSSAGSFSSISQTDRNFMRNKVVTSLRTPMKGETSEKSFKMLENDQYAKRAYKSSSLVNYMADKYRPNAFILKVEVTLSKIALMMLRCMHLILKEEIKIGSRSDFIKQLSFYHEVNNETRIFLICSNIFDVIQFSLHCQGKWANNFEGVKKLNKVLNGAYLSSENTMDTIIDMEDVLQISQSTTELGLMLSMMLLKASQLSKEESLDKNYLEIADQRLVNKINSFTEEWRRLKAENEEVSPKKMR</sequence>
<accession>A0AAD1XUZ1</accession>